<dbReference type="InterPro" id="IPR042099">
    <property type="entry name" value="ANL_N_sf"/>
</dbReference>
<dbReference type="GO" id="GO:0003987">
    <property type="term" value="F:acetate-CoA ligase activity"/>
    <property type="evidence" value="ECO:0007669"/>
    <property type="project" value="UniProtKB-EC"/>
</dbReference>
<keyword evidence="3 10" id="KW-0436">Ligase</keyword>
<dbReference type="InterPro" id="IPR025110">
    <property type="entry name" value="AMP-bd_C"/>
</dbReference>
<feature type="domain" description="AMP-binding enzyme C-terminal" evidence="8">
    <location>
        <begin position="525"/>
        <end position="598"/>
    </location>
</feature>
<name>B3QUM6_CHLT3</name>
<dbReference type="Pfam" id="PF13193">
    <property type="entry name" value="AMP-binding_C"/>
    <property type="match status" value="1"/>
</dbReference>
<evidence type="ECO:0000256" key="6">
    <source>
        <dbReference type="ARBA" id="ARBA00022990"/>
    </source>
</evidence>
<evidence type="ECO:0000256" key="5">
    <source>
        <dbReference type="ARBA" id="ARBA00022840"/>
    </source>
</evidence>
<evidence type="ECO:0000313" key="11">
    <source>
        <dbReference type="Proteomes" id="UP000001208"/>
    </source>
</evidence>
<evidence type="ECO:0000259" key="9">
    <source>
        <dbReference type="Pfam" id="PF16177"/>
    </source>
</evidence>
<dbReference type="EC" id="6.2.1.1" evidence="2"/>
<dbReference type="Proteomes" id="UP000001208">
    <property type="component" value="Chromosome"/>
</dbReference>
<dbReference type="Gene3D" id="3.40.50.12780">
    <property type="entry name" value="N-terminal domain of ligase-like"/>
    <property type="match status" value="1"/>
</dbReference>
<keyword evidence="4" id="KW-0547">Nucleotide-binding</keyword>
<keyword evidence="5" id="KW-0067">ATP-binding</keyword>
<dbReference type="InterPro" id="IPR000873">
    <property type="entry name" value="AMP-dep_synth/lig_dom"/>
</dbReference>
<dbReference type="GO" id="GO:0006085">
    <property type="term" value="P:acetyl-CoA biosynthetic process"/>
    <property type="evidence" value="ECO:0007669"/>
    <property type="project" value="TreeGrafter"/>
</dbReference>
<dbReference type="HOGENOM" id="CLU_000022_3_6_10"/>
<organism evidence="10 11">
    <name type="scientific">Chloroherpeton thalassium (strain ATCC 35110 / GB-78)</name>
    <dbReference type="NCBI Taxonomy" id="517418"/>
    <lineage>
        <taxon>Bacteria</taxon>
        <taxon>Pseudomonadati</taxon>
        <taxon>Chlorobiota</taxon>
        <taxon>Chlorobiia</taxon>
        <taxon>Chlorobiales</taxon>
        <taxon>Chloroherpetonaceae</taxon>
        <taxon>Chloroherpeton</taxon>
    </lineage>
</organism>
<dbReference type="Pfam" id="PF00501">
    <property type="entry name" value="AMP-binding"/>
    <property type="match status" value="1"/>
</dbReference>
<dbReference type="AlphaFoldDB" id="B3QUM6"/>
<dbReference type="KEGG" id="cts:Ctha_0461"/>
<keyword evidence="11" id="KW-1185">Reference proteome</keyword>
<dbReference type="STRING" id="517418.Ctha_0461"/>
<evidence type="ECO:0000256" key="1">
    <source>
        <dbReference type="ARBA" id="ARBA00006432"/>
    </source>
</evidence>
<evidence type="ECO:0000256" key="3">
    <source>
        <dbReference type="ARBA" id="ARBA00022598"/>
    </source>
</evidence>
<dbReference type="EMBL" id="CP001100">
    <property type="protein sequence ID" value="ACF12932.1"/>
    <property type="molecule type" value="Genomic_DNA"/>
</dbReference>
<dbReference type="OrthoDB" id="9778383at2"/>
<feature type="domain" description="Acetyl-coenzyme A synthetase N-terminal" evidence="9">
    <location>
        <begin position="26"/>
        <end position="78"/>
    </location>
</feature>
<proteinExistence type="inferred from homology"/>
<dbReference type="InterPro" id="IPR032387">
    <property type="entry name" value="ACAS_N"/>
</dbReference>
<comment type="similarity">
    <text evidence="1">Belongs to the ATP-dependent AMP-binding enzyme family.</text>
</comment>
<dbReference type="SUPFAM" id="SSF56801">
    <property type="entry name" value="Acetyl-CoA synthetase-like"/>
    <property type="match status" value="1"/>
</dbReference>
<gene>
    <name evidence="10" type="ordered locus">Ctha_0461</name>
</gene>
<dbReference type="Gene3D" id="3.30.300.30">
    <property type="match status" value="1"/>
</dbReference>
<feature type="domain" description="AMP-dependent synthetase/ligase" evidence="7">
    <location>
        <begin position="87"/>
        <end position="463"/>
    </location>
</feature>
<dbReference type="Pfam" id="PF16177">
    <property type="entry name" value="ACAS_N"/>
    <property type="match status" value="1"/>
</dbReference>
<dbReference type="PANTHER" id="PTHR24095">
    <property type="entry name" value="ACETYL-COENZYME A SYNTHETASE"/>
    <property type="match status" value="1"/>
</dbReference>
<accession>B3QUM6</accession>
<evidence type="ECO:0000313" key="10">
    <source>
        <dbReference type="EMBL" id="ACF12932.1"/>
    </source>
</evidence>
<sequence>MINITETNRLIKPPAYLRDAAHIQNYESTYARSIENPDAFWDEIASGFIWENKWTKVCEVQPPYHRWFVGGTTNITLNMLDRHIVGHRRNKVALLWASENGREVVVTYDRLLRRVCQLANALTMSGVRKGDTVLIYMPNTVEFVYAMLACARIGAIHASVHTGLGVQALRERIESVRPKVVFCADATLSGGKVIALKPMLDDALQGNDCVEKIVVLRRQEPKIELYSGLEVDFYDFLIGMPQWINPEIVESSHPLFVYFTTDAAGAPKGIVQAQGGYMVGSAYYTRIFFDLQDSDILWNTSDLSWITGHTNGIYGPLLNGATLYFREGALTTPNTEATWAAIERHGINILSTMPTTLRILKSFGAAFSEKYDLSTLRLVASTGEPLPAELYSWASEFVAGRNGFVANSWWEAELGAPMLGTLMANEAKLNFVGKPFPGVALEVVQTDGSSAAPNQPGKLAILRPVPTMLSETWQNQEQYSAYWSQIPGRFATGDDALKDEDGFFAILGRHDDALIIGGFRIGVHEIEQTLAKHPAVKEAAIFGVPDSVTGTKLKAWVVLHQETSAPERTRSMLYGYIFHELGRMAVPGEIVFCDALPQLGDGSRALQHPR</sequence>
<evidence type="ECO:0000256" key="4">
    <source>
        <dbReference type="ARBA" id="ARBA00022741"/>
    </source>
</evidence>
<dbReference type="RefSeq" id="WP_012499016.1">
    <property type="nucleotide sequence ID" value="NC_011026.1"/>
</dbReference>
<evidence type="ECO:0000259" key="8">
    <source>
        <dbReference type="Pfam" id="PF13193"/>
    </source>
</evidence>
<dbReference type="eggNOG" id="COG0365">
    <property type="taxonomic scope" value="Bacteria"/>
</dbReference>
<dbReference type="InterPro" id="IPR045851">
    <property type="entry name" value="AMP-bd_C_sf"/>
</dbReference>
<reference evidence="10 11" key="1">
    <citation type="submission" date="2008-06" db="EMBL/GenBank/DDBJ databases">
        <title>Complete sequence of Chloroherpeton thalassium ATCC 35110.</title>
        <authorList>
            <consortium name="US DOE Joint Genome Institute"/>
            <person name="Lucas S."/>
            <person name="Copeland A."/>
            <person name="Lapidus A."/>
            <person name="Glavina del Rio T."/>
            <person name="Dalin E."/>
            <person name="Tice H."/>
            <person name="Bruce D."/>
            <person name="Goodwin L."/>
            <person name="Pitluck S."/>
            <person name="Schmutz J."/>
            <person name="Larimer F."/>
            <person name="Land M."/>
            <person name="Hauser L."/>
            <person name="Kyrpides N."/>
            <person name="Mikhailova N."/>
            <person name="Liu Z."/>
            <person name="Li T."/>
            <person name="Zhao F."/>
            <person name="Overmann J."/>
            <person name="Bryant D.A."/>
            <person name="Richardson P."/>
        </authorList>
    </citation>
    <scope>NUCLEOTIDE SEQUENCE [LARGE SCALE GENOMIC DNA]</scope>
    <source>
        <strain evidence="11">ATCC 35110 / GB-78</strain>
    </source>
</reference>
<dbReference type="PANTHER" id="PTHR24095:SF14">
    <property type="entry name" value="ACETYL-COENZYME A SYNTHETASE 1"/>
    <property type="match status" value="1"/>
</dbReference>
<dbReference type="GO" id="GO:0005524">
    <property type="term" value="F:ATP binding"/>
    <property type="evidence" value="ECO:0007669"/>
    <property type="project" value="UniProtKB-KW"/>
</dbReference>
<protein>
    <recommendedName>
        <fullName evidence="2">acetate--CoA ligase</fullName>
        <ecNumber evidence="2">6.2.1.1</ecNumber>
    </recommendedName>
</protein>
<keyword evidence="6" id="KW-0007">Acetylation</keyword>
<evidence type="ECO:0000259" key="7">
    <source>
        <dbReference type="Pfam" id="PF00501"/>
    </source>
</evidence>
<evidence type="ECO:0000256" key="2">
    <source>
        <dbReference type="ARBA" id="ARBA00013275"/>
    </source>
</evidence>